<accession>A0A1U7GTG6</accession>
<evidence type="ECO:0000259" key="1">
    <source>
        <dbReference type="Pfam" id="PF07862"/>
    </source>
</evidence>
<dbReference type="OrthoDB" id="488523at2"/>
<dbReference type="EMBL" id="MRCA01000021">
    <property type="protein sequence ID" value="OKH11223.1"/>
    <property type="molecule type" value="Genomic_DNA"/>
</dbReference>
<dbReference type="Pfam" id="PF07862">
    <property type="entry name" value="Nif11"/>
    <property type="match status" value="1"/>
</dbReference>
<evidence type="ECO:0000313" key="2">
    <source>
        <dbReference type="EMBL" id="OKH11223.1"/>
    </source>
</evidence>
<proteinExistence type="predicted"/>
<feature type="domain" description="Nif11" evidence="1">
    <location>
        <begin position="10"/>
        <end position="57"/>
    </location>
</feature>
<evidence type="ECO:0000313" key="3">
    <source>
        <dbReference type="Proteomes" id="UP000186391"/>
    </source>
</evidence>
<keyword evidence="3" id="KW-1185">Reference proteome</keyword>
<sequence>MSPQQVKQLNQLKQFHQLVLQDSSLKERLRLATDQASLVSIAVQLGTELGYSFTYQEVEAYIDQNILTLMRQFLF</sequence>
<dbReference type="RefSeq" id="WP_062246185.1">
    <property type="nucleotide sequence ID" value="NZ_MRCA01000021.1"/>
</dbReference>
<dbReference type="InterPro" id="IPR012903">
    <property type="entry name" value="Nif11"/>
</dbReference>
<name>A0A1U7GTG6_9CYAN</name>
<protein>
    <recommendedName>
        <fullName evidence="1">Nif11 domain-containing protein</fullName>
    </recommendedName>
</protein>
<gene>
    <name evidence="2" type="ORF">NIES592_22560</name>
</gene>
<comment type="caution">
    <text evidence="2">The sequence shown here is derived from an EMBL/GenBank/DDBJ whole genome shotgun (WGS) entry which is preliminary data.</text>
</comment>
<dbReference type="AlphaFoldDB" id="A0A1U7GTG6"/>
<dbReference type="Proteomes" id="UP000186391">
    <property type="component" value="Unassembled WGS sequence"/>
</dbReference>
<reference evidence="2 3" key="1">
    <citation type="submission" date="2016-11" db="EMBL/GenBank/DDBJ databases">
        <title>Draft Genome Sequences of Nine Cyanobacterial Strains from Diverse Habitats.</title>
        <authorList>
            <person name="Zhu T."/>
            <person name="Hou S."/>
            <person name="Lu X."/>
            <person name="Hess W.R."/>
        </authorList>
    </citation>
    <scope>NUCLEOTIDE SEQUENCE [LARGE SCALE GENOMIC DNA]</scope>
    <source>
        <strain evidence="2 3">NIES-592</strain>
    </source>
</reference>
<organism evidence="2 3">
    <name type="scientific">Fischerella major NIES-592</name>
    <dbReference type="NCBI Taxonomy" id="210994"/>
    <lineage>
        <taxon>Bacteria</taxon>
        <taxon>Bacillati</taxon>
        <taxon>Cyanobacteriota</taxon>
        <taxon>Cyanophyceae</taxon>
        <taxon>Nostocales</taxon>
        <taxon>Hapalosiphonaceae</taxon>
        <taxon>Fischerella</taxon>
    </lineage>
</organism>